<dbReference type="GO" id="GO:0008146">
    <property type="term" value="F:sulfotransferase activity"/>
    <property type="evidence" value="ECO:0007669"/>
    <property type="project" value="InterPro"/>
</dbReference>
<gene>
    <name evidence="4" type="ORF">ONB1V03_LOCUS10591</name>
</gene>
<evidence type="ECO:0000259" key="3">
    <source>
        <dbReference type="Pfam" id="PF00685"/>
    </source>
</evidence>
<dbReference type="PANTHER" id="PTHR11783">
    <property type="entry name" value="SULFOTRANSFERASE SULT"/>
    <property type="match status" value="1"/>
</dbReference>
<evidence type="ECO:0000256" key="1">
    <source>
        <dbReference type="ARBA" id="ARBA00005771"/>
    </source>
</evidence>
<keyword evidence="5" id="KW-1185">Reference proteome</keyword>
<dbReference type="InterPro" id="IPR000863">
    <property type="entry name" value="Sulfotransferase_dom"/>
</dbReference>
<reference evidence="4" key="1">
    <citation type="submission" date="2020-11" db="EMBL/GenBank/DDBJ databases">
        <authorList>
            <person name="Tran Van P."/>
        </authorList>
    </citation>
    <scope>NUCLEOTIDE SEQUENCE</scope>
</reference>
<accession>A0A7R9QRE2</accession>
<evidence type="ECO:0000256" key="2">
    <source>
        <dbReference type="ARBA" id="ARBA00022679"/>
    </source>
</evidence>
<dbReference type="Pfam" id="PF00685">
    <property type="entry name" value="Sulfotransfer_1"/>
    <property type="match status" value="1"/>
</dbReference>
<dbReference type="Gene3D" id="3.40.50.300">
    <property type="entry name" value="P-loop containing nucleotide triphosphate hydrolases"/>
    <property type="match status" value="1"/>
</dbReference>
<dbReference type="Proteomes" id="UP000728032">
    <property type="component" value="Unassembled WGS sequence"/>
</dbReference>
<organism evidence="4">
    <name type="scientific">Oppiella nova</name>
    <dbReference type="NCBI Taxonomy" id="334625"/>
    <lineage>
        <taxon>Eukaryota</taxon>
        <taxon>Metazoa</taxon>
        <taxon>Ecdysozoa</taxon>
        <taxon>Arthropoda</taxon>
        <taxon>Chelicerata</taxon>
        <taxon>Arachnida</taxon>
        <taxon>Acari</taxon>
        <taxon>Acariformes</taxon>
        <taxon>Sarcoptiformes</taxon>
        <taxon>Oribatida</taxon>
        <taxon>Brachypylina</taxon>
        <taxon>Oppioidea</taxon>
        <taxon>Oppiidae</taxon>
        <taxon>Oppiella</taxon>
    </lineage>
</organism>
<dbReference type="OrthoDB" id="205623at2759"/>
<dbReference type="SUPFAM" id="SSF52540">
    <property type="entry name" value="P-loop containing nucleoside triphosphate hydrolases"/>
    <property type="match status" value="1"/>
</dbReference>
<proteinExistence type="inferred from homology"/>
<name>A0A7R9QRE2_9ACAR</name>
<comment type="similarity">
    <text evidence="1">Belongs to the sulfotransferase 1 family.</text>
</comment>
<evidence type="ECO:0000313" key="5">
    <source>
        <dbReference type="Proteomes" id="UP000728032"/>
    </source>
</evidence>
<sequence>MDAFVIWTNISVWYVTYYFLNHTGVKHIPLNTHWTTSPCQGTLWITGKDLPYGDYFTAIKSSWEHREDSNCTLITYEEMLANPRDSIVRIASFLGTKYVHRLYGQCDDGGHGTGSSSDDFLLDRIIRETSFKAMKSNHELKNHFRKGIAGDWRAVMTRDESDLIDERVRDEWMGTGLESLWEREMKW</sequence>
<protein>
    <recommendedName>
        <fullName evidence="3">Sulfotransferase domain-containing protein</fullName>
    </recommendedName>
</protein>
<dbReference type="EMBL" id="CAJPVJ010007293">
    <property type="protein sequence ID" value="CAG2171127.1"/>
    <property type="molecule type" value="Genomic_DNA"/>
</dbReference>
<feature type="domain" description="Sulfotransferase" evidence="3">
    <location>
        <begin position="44"/>
        <end position="173"/>
    </location>
</feature>
<keyword evidence="2" id="KW-0808">Transferase</keyword>
<dbReference type="AlphaFoldDB" id="A0A7R9QRE2"/>
<dbReference type="EMBL" id="OC922118">
    <property type="protein sequence ID" value="CAD7653940.1"/>
    <property type="molecule type" value="Genomic_DNA"/>
</dbReference>
<dbReference type="InterPro" id="IPR027417">
    <property type="entry name" value="P-loop_NTPase"/>
</dbReference>
<evidence type="ECO:0000313" key="4">
    <source>
        <dbReference type="EMBL" id="CAD7653940.1"/>
    </source>
</evidence>